<feature type="transmembrane region" description="Helical" evidence="1">
    <location>
        <begin position="119"/>
        <end position="140"/>
    </location>
</feature>
<evidence type="ECO:0000313" key="2">
    <source>
        <dbReference type="EMBL" id="EKE26943.1"/>
    </source>
</evidence>
<gene>
    <name evidence="2" type="ORF">ACD_4C00113G0004</name>
</gene>
<sequence>MKKYKILAAFIIFLSYSSIWISYAGVFSDMWTSIKNSFDGKDLKTDMIVWQKSNLIEWKDTVDTSLGVDKHEVNFSDNFIKVIERYIFWLLWLTTVSVFIYIWYMLFTAEWKEDEFKKALKALTYAVVWLAVIPLSYIVIKIISGLNF</sequence>
<name>K2FVE9_9BACT</name>
<keyword evidence="1" id="KW-1133">Transmembrane helix</keyword>
<comment type="caution">
    <text evidence="2">The sequence shown here is derived from an EMBL/GenBank/DDBJ whole genome shotgun (WGS) entry which is preliminary data.</text>
</comment>
<evidence type="ECO:0000256" key="1">
    <source>
        <dbReference type="SAM" id="Phobius"/>
    </source>
</evidence>
<organism evidence="2">
    <name type="scientific">uncultured bacterium</name>
    <name type="common">gcode 4</name>
    <dbReference type="NCBI Taxonomy" id="1234023"/>
    <lineage>
        <taxon>Bacteria</taxon>
        <taxon>environmental samples</taxon>
    </lineage>
</organism>
<feature type="transmembrane region" description="Helical" evidence="1">
    <location>
        <begin position="86"/>
        <end position="107"/>
    </location>
</feature>
<proteinExistence type="predicted"/>
<protein>
    <submittedName>
        <fullName evidence="2">Uncharacterized protein</fullName>
    </submittedName>
</protein>
<reference evidence="2" key="1">
    <citation type="journal article" date="2012" name="Science">
        <title>Fermentation, hydrogen, and sulfur metabolism in multiple uncultivated bacterial phyla.</title>
        <authorList>
            <person name="Wrighton K.C."/>
            <person name="Thomas B.C."/>
            <person name="Sharon I."/>
            <person name="Miller C.S."/>
            <person name="Castelle C.J."/>
            <person name="VerBerkmoes N.C."/>
            <person name="Wilkins M.J."/>
            <person name="Hettich R.L."/>
            <person name="Lipton M.S."/>
            <person name="Williams K.H."/>
            <person name="Long P.E."/>
            <person name="Banfield J.F."/>
        </authorList>
    </citation>
    <scope>NUCLEOTIDE SEQUENCE [LARGE SCALE GENOMIC DNA]</scope>
</reference>
<accession>K2FVE9</accession>
<dbReference type="EMBL" id="AMFJ01000629">
    <property type="protein sequence ID" value="EKE26943.1"/>
    <property type="molecule type" value="Genomic_DNA"/>
</dbReference>
<dbReference type="AlphaFoldDB" id="K2FVE9"/>
<keyword evidence="1" id="KW-0472">Membrane</keyword>
<keyword evidence="1" id="KW-0812">Transmembrane</keyword>